<dbReference type="InterPro" id="IPR036638">
    <property type="entry name" value="HLH_DNA-bd_sf"/>
</dbReference>
<evidence type="ECO:0000256" key="6">
    <source>
        <dbReference type="ARBA" id="ARBA00023242"/>
    </source>
</evidence>
<name>A0AAV2QA44_MEGNR</name>
<dbReference type="PRINTS" id="PR00044">
    <property type="entry name" value="LEUZIPPRMYC"/>
</dbReference>
<evidence type="ECO:0000256" key="8">
    <source>
        <dbReference type="SAM" id="MobiDB-lite"/>
    </source>
</evidence>
<evidence type="ECO:0000313" key="10">
    <source>
        <dbReference type="EMBL" id="CAL4075024.1"/>
    </source>
</evidence>
<evidence type="ECO:0000256" key="5">
    <source>
        <dbReference type="ARBA" id="ARBA00023163"/>
    </source>
</evidence>
<organism evidence="10 11">
    <name type="scientific">Meganyctiphanes norvegica</name>
    <name type="common">Northern krill</name>
    <name type="synonym">Thysanopoda norvegica</name>
    <dbReference type="NCBI Taxonomy" id="48144"/>
    <lineage>
        <taxon>Eukaryota</taxon>
        <taxon>Metazoa</taxon>
        <taxon>Ecdysozoa</taxon>
        <taxon>Arthropoda</taxon>
        <taxon>Crustacea</taxon>
        <taxon>Multicrustacea</taxon>
        <taxon>Malacostraca</taxon>
        <taxon>Eumalacostraca</taxon>
        <taxon>Eucarida</taxon>
        <taxon>Euphausiacea</taxon>
        <taxon>Euphausiidae</taxon>
        <taxon>Meganyctiphanes</taxon>
    </lineage>
</organism>
<feature type="region of interest" description="Disordered" evidence="8">
    <location>
        <begin position="1"/>
        <end position="27"/>
    </location>
</feature>
<keyword evidence="4" id="KW-0010">Activator</keyword>
<comment type="similarity">
    <text evidence="1">Belongs to the MAX family.</text>
</comment>
<dbReference type="PANTHER" id="PTHR10328:SF3">
    <property type="entry name" value="PROTEIN MAX"/>
    <property type="match status" value="1"/>
</dbReference>
<evidence type="ECO:0000313" key="11">
    <source>
        <dbReference type="Proteomes" id="UP001497623"/>
    </source>
</evidence>
<dbReference type="GO" id="GO:0090575">
    <property type="term" value="C:RNA polymerase II transcription regulator complex"/>
    <property type="evidence" value="ECO:0007669"/>
    <property type="project" value="TreeGrafter"/>
</dbReference>
<keyword evidence="7" id="KW-0175">Coiled coil</keyword>
<dbReference type="InterPro" id="IPR002418">
    <property type="entry name" value="Tscrpt_reg_Myc"/>
</dbReference>
<dbReference type="AlphaFoldDB" id="A0AAV2QA44"/>
<protein>
    <recommendedName>
        <fullName evidence="9">BHLH domain-containing protein</fullName>
    </recommendedName>
</protein>
<keyword evidence="11" id="KW-1185">Reference proteome</keyword>
<dbReference type="Gene3D" id="4.10.280.10">
    <property type="entry name" value="Helix-loop-helix DNA-binding domain"/>
    <property type="match status" value="1"/>
</dbReference>
<reference evidence="10 11" key="1">
    <citation type="submission" date="2024-05" db="EMBL/GenBank/DDBJ databases">
        <authorList>
            <person name="Wallberg A."/>
        </authorList>
    </citation>
    <scope>NUCLEOTIDE SEQUENCE [LARGE SCALE GENOMIC DNA]</scope>
</reference>
<feature type="domain" description="BHLH" evidence="9">
    <location>
        <begin position="27"/>
        <end position="79"/>
    </location>
</feature>
<dbReference type="SMART" id="SM00353">
    <property type="entry name" value="HLH"/>
    <property type="match status" value="1"/>
</dbReference>
<dbReference type="EMBL" id="CAXKWB010004716">
    <property type="protein sequence ID" value="CAL4075024.1"/>
    <property type="molecule type" value="Genomic_DNA"/>
</dbReference>
<evidence type="ECO:0000259" key="9">
    <source>
        <dbReference type="PROSITE" id="PS50888"/>
    </source>
</evidence>
<dbReference type="GO" id="GO:0045944">
    <property type="term" value="P:positive regulation of transcription by RNA polymerase II"/>
    <property type="evidence" value="ECO:0007669"/>
    <property type="project" value="TreeGrafter"/>
</dbReference>
<sequence>MSDTESDNDSQPGGSHGEDRQFTSQAEKRAYLNALERKRRDHMKDSFFALKDCIPALQGENGASRAQILKETAEYIDFMKKKTSAHQKDIDELKRQNEILERQIRALEK</sequence>
<dbReference type="GO" id="GO:0003700">
    <property type="term" value="F:DNA-binding transcription factor activity"/>
    <property type="evidence" value="ECO:0007669"/>
    <property type="project" value="InterPro"/>
</dbReference>
<evidence type="ECO:0000256" key="1">
    <source>
        <dbReference type="ARBA" id="ARBA00007628"/>
    </source>
</evidence>
<dbReference type="PANTHER" id="PTHR10328">
    <property type="entry name" value="PROTEIN MAX MYC-ASSOCIATED FACTOR X"/>
    <property type="match status" value="1"/>
</dbReference>
<gene>
    <name evidence="10" type="ORF">MNOR_LOCUS9676</name>
</gene>
<dbReference type="FunFam" id="4.10.280.10:FF:000019">
    <property type="entry name" value="Myc proto-oncogene protein"/>
    <property type="match status" value="1"/>
</dbReference>
<evidence type="ECO:0000256" key="4">
    <source>
        <dbReference type="ARBA" id="ARBA00023159"/>
    </source>
</evidence>
<dbReference type="CDD" id="cd11406">
    <property type="entry name" value="bHLHzip_Max"/>
    <property type="match status" value="1"/>
</dbReference>
<dbReference type="GO" id="GO:0046983">
    <property type="term" value="F:protein dimerization activity"/>
    <property type="evidence" value="ECO:0007669"/>
    <property type="project" value="InterPro"/>
</dbReference>
<dbReference type="Pfam" id="PF00010">
    <property type="entry name" value="HLH"/>
    <property type="match status" value="1"/>
</dbReference>
<evidence type="ECO:0000256" key="7">
    <source>
        <dbReference type="SAM" id="Coils"/>
    </source>
</evidence>
<feature type="compositionally biased region" description="Basic and acidic residues" evidence="8">
    <location>
        <begin position="16"/>
        <end position="27"/>
    </location>
</feature>
<dbReference type="PROSITE" id="PS50888">
    <property type="entry name" value="BHLH"/>
    <property type="match status" value="1"/>
</dbReference>
<dbReference type="SUPFAM" id="SSF47459">
    <property type="entry name" value="HLH, helix-loop-helix DNA-binding domain"/>
    <property type="match status" value="1"/>
</dbReference>
<accession>A0AAV2QA44</accession>
<dbReference type="InterPro" id="IPR011598">
    <property type="entry name" value="bHLH_dom"/>
</dbReference>
<keyword evidence="2" id="KW-0805">Transcription regulation</keyword>
<keyword evidence="3" id="KW-0238">DNA-binding</keyword>
<comment type="caution">
    <text evidence="10">The sequence shown here is derived from an EMBL/GenBank/DDBJ whole genome shotgun (WGS) entry which is preliminary data.</text>
</comment>
<proteinExistence type="inferred from homology"/>
<dbReference type="Proteomes" id="UP001497623">
    <property type="component" value="Unassembled WGS sequence"/>
</dbReference>
<evidence type="ECO:0000256" key="2">
    <source>
        <dbReference type="ARBA" id="ARBA00023015"/>
    </source>
</evidence>
<keyword evidence="5" id="KW-0804">Transcription</keyword>
<evidence type="ECO:0000256" key="3">
    <source>
        <dbReference type="ARBA" id="ARBA00023125"/>
    </source>
</evidence>
<dbReference type="GO" id="GO:0003677">
    <property type="term" value="F:DNA binding"/>
    <property type="evidence" value="ECO:0007669"/>
    <property type="project" value="UniProtKB-KW"/>
</dbReference>
<keyword evidence="6" id="KW-0539">Nucleus</keyword>
<feature type="coiled-coil region" evidence="7">
    <location>
        <begin position="76"/>
        <end position="103"/>
    </location>
</feature>